<dbReference type="InterPro" id="IPR014710">
    <property type="entry name" value="RmlC-like_jellyroll"/>
</dbReference>
<dbReference type="OrthoDB" id="9152304at2"/>
<dbReference type="Gene3D" id="2.60.120.10">
    <property type="entry name" value="Jelly Rolls"/>
    <property type="match status" value="1"/>
</dbReference>
<dbReference type="Proteomes" id="UP000293331">
    <property type="component" value="Unassembled WGS sequence"/>
</dbReference>
<organism evidence="2 3">
    <name type="scientific">Mucilaginibacter terrigena</name>
    <dbReference type="NCBI Taxonomy" id="2492395"/>
    <lineage>
        <taxon>Bacteria</taxon>
        <taxon>Pseudomonadati</taxon>
        <taxon>Bacteroidota</taxon>
        <taxon>Sphingobacteriia</taxon>
        <taxon>Sphingobacteriales</taxon>
        <taxon>Sphingobacteriaceae</taxon>
        <taxon>Mucilaginibacter</taxon>
    </lineage>
</organism>
<reference evidence="2 3" key="1">
    <citation type="submission" date="2019-02" db="EMBL/GenBank/DDBJ databases">
        <title>Bacterial novel species Mucilaginibacter sp. 17JY9-4 isolated from soil.</title>
        <authorList>
            <person name="Jung H.-Y."/>
        </authorList>
    </citation>
    <scope>NUCLEOTIDE SEQUENCE [LARGE SCALE GENOMIC DNA]</scope>
    <source>
        <strain evidence="2 3">17JY9-4</strain>
    </source>
</reference>
<dbReference type="CDD" id="cd00038">
    <property type="entry name" value="CAP_ED"/>
    <property type="match status" value="1"/>
</dbReference>
<evidence type="ECO:0000259" key="1">
    <source>
        <dbReference type="PROSITE" id="PS50042"/>
    </source>
</evidence>
<protein>
    <submittedName>
        <fullName evidence="2">Crp/Fnr family transcriptional regulator</fullName>
    </submittedName>
</protein>
<name>A0A4Q5LQZ9_9SPHI</name>
<accession>A0A4Q5LQZ9</accession>
<dbReference type="PROSITE" id="PS50042">
    <property type="entry name" value="CNMP_BINDING_3"/>
    <property type="match status" value="1"/>
</dbReference>
<dbReference type="EMBL" id="SEWG01000001">
    <property type="protein sequence ID" value="RYU91921.1"/>
    <property type="molecule type" value="Genomic_DNA"/>
</dbReference>
<gene>
    <name evidence="2" type="ORF">EWM62_00320</name>
</gene>
<evidence type="ECO:0000313" key="2">
    <source>
        <dbReference type="EMBL" id="RYU91921.1"/>
    </source>
</evidence>
<dbReference type="Pfam" id="PF00027">
    <property type="entry name" value="cNMP_binding"/>
    <property type="match status" value="1"/>
</dbReference>
<comment type="caution">
    <text evidence="2">The sequence shown here is derived from an EMBL/GenBank/DDBJ whole genome shotgun (WGS) entry which is preliminary data.</text>
</comment>
<evidence type="ECO:0000313" key="3">
    <source>
        <dbReference type="Proteomes" id="UP000293331"/>
    </source>
</evidence>
<keyword evidence="3" id="KW-1185">Reference proteome</keyword>
<proteinExistence type="predicted"/>
<dbReference type="AlphaFoldDB" id="A0A4Q5LQZ9"/>
<feature type="domain" description="Cyclic nucleotide-binding" evidence="1">
    <location>
        <begin position="46"/>
        <end position="131"/>
    </location>
</feature>
<sequence>MLILKRSNSVRSMQEKYIKPLLNHFESRGAVLSDTHNEIIGAAFQYRKLRKNQYILQAGDVARYETYVLKGLLRTYLVDEKGQEHIMKFSIEDWWAGDLYSYYTNKPTSYNIDCLEETEVLQIAREDLEKLQTEIPGLNHYYQLLYRNSVIAFNKRVAASLCNTATERYIEFIERYPEIDQRVPNHQIASYLGIAPASLSRIRGQYFRSGR</sequence>
<dbReference type="InterPro" id="IPR018490">
    <property type="entry name" value="cNMP-bd_dom_sf"/>
</dbReference>
<dbReference type="InterPro" id="IPR000595">
    <property type="entry name" value="cNMP-bd_dom"/>
</dbReference>
<dbReference type="SUPFAM" id="SSF51206">
    <property type="entry name" value="cAMP-binding domain-like"/>
    <property type="match status" value="1"/>
</dbReference>